<dbReference type="Proteomes" id="UP000182334">
    <property type="component" value="Chromosome III"/>
</dbReference>
<dbReference type="PANTHER" id="PTHR46333">
    <property type="entry name" value="CYTOKINESIS PROTEIN 3"/>
    <property type="match status" value="1"/>
</dbReference>
<reference evidence="6 7" key="1">
    <citation type="submission" date="2016-10" db="EMBL/GenBank/DDBJ databases">
        <authorList>
            <person name="de Groot N.N."/>
        </authorList>
    </citation>
    <scope>NUCLEOTIDE SEQUENCE [LARGE SCALE GENOMIC DNA]</scope>
    <source>
        <strain evidence="6 7">CBS 141442</strain>
    </source>
</reference>
<feature type="region of interest" description="Disordered" evidence="4">
    <location>
        <begin position="140"/>
        <end position="172"/>
    </location>
</feature>
<organism evidence="6 7">
    <name type="scientific">Sungouiella intermedia</name>
    <dbReference type="NCBI Taxonomy" id="45354"/>
    <lineage>
        <taxon>Eukaryota</taxon>
        <taxon>Fungi</taxon>
        <taxon>Dikarya</taxon>
        <taxon>Ascomycota</taxon>
        <taxon>Saccharomycotina</taxon>
        <taxon>Pichiomycetes</taxon>
        <taxon>Metschnikowiaceae</taxon>
        <taxon>Sungouiella</taxon>
    </lineage>
</organism>
<feature type="compositionally biased region" description="Polar residues" evidence="4">
    <location>
        <begin position="62"/>
        <end position="88"/>
    </location>
</feature>
<evidence type="ECO:0000313" key="7">
    <source>
        <dbReference type="Proteomes" id="UP000182334"/>
    </source>
</evidence>
<dbReference type="GO" id="GO:0140278">
    <property type="term" value="P:mitotic division septum assembly"/>
    <property type="evidence" value="ECO:0007669"/>
    <property type="project" value="TreeGrafter"/>
</dbReference>
<feature type="coiled-coil region" evidence="3">
    <location>
        <begin position="247"/>
        <end position="274"/>
    </location>
</feature>
<feature type="region of interest" description="Disordered" evidence="4">
    <location>
        <begin position="58"/>
        <end position="95"/>
    </location>
</feature>
<feature type="domain" description="SH3" evidence="5">
    <location>
        <begin position="4"/>
        <end position="65"/>
    </location>
</feature>
<evidence type="ECO:0000256" key="2">
    <source>
        <dbReference type="PROSITE-ProRule" id="PRU00192"/>
    </source>
</evidence>
<dbReference type="SMART" id="SM00326">
    <property type="entry name" value="SH3"/>
    <property type="match status" value="1"/>
</dbReference>
<dbReference type="SUPFAM" id="SSF50044">
    <property type="entry name" value="SH3-domain"/>
    <property type="match status" value="1"/>
</dbReference>
<dbReference type="InterPro" id="IPR052557">
    <property type="entry name" value="CAP/Cytokinesis_protein"/>
</dbReference>
<dbReference type="GO" id="GO:0110085">
    <property type="term" value="C:mitotic actomyosin contractile ring"/>
    <property type="evidence" value="ECO:0007669"/>
    <property type="project" value="TreeGrafter"/>
</dbReference>
<evidence type="ECO:0000259" key="5">
    <source>
        <dbReference type="PROSITE" id="PS50002"/>
    </source>
</evidence>
<proteinExistence type="predicted"/>
<dbReference type="AlphaFoldDB" id="A0A1L0BMB1"/>
<dbReference type="InterPro" id="IPR036028">
    <property type="entry name" value="SH3-like_dom_sf"/>
</dbReference>
<dbReference type="STRING" id="45354.A0A1L0BMB1"/>
<protein>
    <submittedName>
        <fullName evidence="6">CIC11C00000001716</fullName>
    </submittedName>
</protein>
<dbReference type="InterPro" id="IPR001452">
    <property type="entry name" value="SH3_domain"/>
</dbReference>
<accession>A0A1L0BMB1</accession>
<evidence type="ECO:0000256" key="1">
    <source>
        <dbReference type="ARBA" id="ARBA00022443"/>
    </source>
</evidence>
<evidence type="ECO:0000313" key="6">
    <source>
        <dbReference type="EMBL" id="SGZ52387.1"/>
    </source>
</evidence>
<dbReference type="PANTHER" id="PTHR46333:SF2">
    <property type="entry name" value="CYTOKINESIS PROTEIN 3"/>
    <property type="match status" value="1"/>
</dbReference>
<dbReference type="OrthoDB" id="6129702at2759"/>
<gene>
    <name evidence="6" type="ORF">SAMEA4029010_CIC11G00000001716</name>
</gene>
<keyword evidence="1 2" id="KW-0728">SH3 domain</keyword>
<evidence type="ECO:0000256" key="4">
    <source>
        <dbReference type="SAM" id="MobiDB-lite"/>
    </source>
</evidence>
<dbReference type="Pfam" id="PF00018">
    <property type="entry name" value="SH3_1"/>
    <property type="match status" value="1"/>
</dbReference>
<dbReference type="Gene3D" id="2.30.30.40">
    <property type="entry name" value="SH3 Domains"/>
    <property type="match status" value="1"/>
</dbReference>
<dbReference type="EMBL" id="LT635758">
    <property type="protein sequence ID" value="SGZ52387.1"/>
    <property type="molecule type" value="Genomic_DNA"/>
</dbReference>
<dbReference type="Pfam" id="PF24584">
    <property type="entry name" value="Ig_CYK3_C"/>
    <property type="match status" value="1"/>
</dbReference>
<name>A0A1L0BMB1_9ASCO</name>
<feature type="compositionally biased region" description="Polar residues" evidence="4">
    <location>
        <begin position="143"/>
        <end position="163"/>
    </location>
</feature>
<dbReference type="InterPro" id="IPR056409">
    <property type="entry name" value="Ig_CYK3_C"/>
</dbReference>
<evidence type="ECO:0000256" key="3">
    <source>
        <dbReference type="SAM" id="Coils"/>
    </source>
</evidence>
<dbReference type="PROSITE" id="PS50002">
    <property type="entry name" value="SH3"/>
    <property type="match status" value="1"/>
</dbReference>
<sequence length="934" mass="106663">MSPQVPFLAKTIVSWTGEQDGDLGFLENEMVKVFHIVDELWWQGSLLRNGAEGMFPKDFATPVSNPNTPTGPNSKISKTIKSGPSTPSKDPRQNKIMANANGSFVNMASTNIYGANSRHLPMLKSAPALNEIYDSSFDDTETSFRNDNSFSRNDTSFNRNDSPGRNRARKEKRLSQLYSQYVLSSGLTKAQTTDNLLETGRMPAFSPDATPVKMRQDAIRGMDRNDYSRDYREHKGQDVRGSREDFMQSISAKKQQLEMELHALRQLERSHRQNMPNLIDSSYMSEDLLLSLRNCVNQDDLGNKLESDPETEDLVPPPPPPKHKGSAPFDSDDFRASGASYSGEASNMPEDLKASLKSLQSDVLNLSELSATSAGSFMRHKYERDVQDYRREIADSEMRMSRISITEKDDVMDVVFKEKKPKQNIFKMLKKKKQEPNLMEQRLQQEHDSWQKVKVDLNRMNSLTLLDKQARTKRAVRYEPNFIVKPLEYVTEINLSETFGPDETSQMNDLRVNVRKVNEFLEKYNVQSDFNDLISDISVKFGSWRPNEIRAALLHLCKFRIIEEPEKISQTKPRLHEIMAKGEATIFQLNYLLKKFLAALGIPSEVVLGFWKKPNEFYHSDQFTVNHCWLSVMLETDERGNGCFRLIDLMCFQNGSICNKRGFNEHYFMAQPIDLISTHLPSVIELQHVTPPVDLNITFYLPRFYSGFKKNNLAFNNFNNALTRMHDLEFFEADILVPTDVELFTLIKTSNSTTNDYTLCQIYWVGQRRMAKVKAILPDNEEIGVLQIFAGSKGTQTHFDNIHELACVVPLYHTGNGKLCKFVPRFPTIQSQKNDLYIKHPQLSTISAKNAYNFEVDVHPSMGINSGSRLMNQDFKLVIESPSGKYTKLTKQESQEPFGTYSSSLICQEPGTYRALVIGDSGNSWYVFAQWECA</sequence>
<feature type="region of interest" description="Disordered" evidence="4">
    <location>
        <begin position="300"/>
        <end position="348"/>
    </location>
</feature>
<keyword evidence="3" id="KW-0175">Coiled coil</keyword>
<keyword evidence="7" id="KW-1185">Reference proteome</keyword>